<evidence type="ECO:0000256" key="9">
    <source>
        <dbReference type="ARBA" id="ARBA00023125"/>
    </source>
</evidence>
<dbReference type="FunFam" id="1.10.8.50:FF:000003">
    <property type="entry name" value="Formamidopyrimidine-DNA glycosylase"/>
    <property type="match status" value="1"/>
</dbReference>
<feature type="active site" description="Proton donor; for delta-elimination activity" evidence="15">
    <location>
        <position position="266"/>
    </location>
</feature>
<evidence type="ECO:0000256" key="15">
    <source>
        <dbReference type="HAMAP-Rule" id="MF_00103"/>
    </source>
</evidence>
<dbReference type="Gene3D" id="3.20.190.10">
    <property type="entry name" value="MutM-like, N-terminal"/>
    <property type="match status" value="1"/>
</dbReference>
<keyword evidence="4 15" id="KW-0479">Metal-binding</keyword>
<feature type="binding site" evidence="15">
    <location>
        <position position="95"/>
    </location>
    <ligand>
        <name>DNA</name>
        <dbReference type="ChEBI" id="CHEBI:16991"/>
    </ligand>
</feature>
<dbReference type="InterPro" id="IPR012319">
    <property type="entry name" value="FPG_cat"/>
</dbReference>
<protein>
    <recommendedName>
        <fullName evidence="15">Formamidopyrimidine-DNA glycosylase</fullName>
        <shortName evidence="15">Fapy-DNA glycosylase</shortName>
        <ecNumber evidence="15">3.2.2.23</ecNumber>
    </recommendedName>
    <alternativeName>
        <fullName evidence="15">DNA-(apurinic or apyrimidinic site) lyase MutM</fullName>
        <shortName evidence="15">AP lyase MutM</shortName>
        <ecNumber evidence="15">4.2.99.18</ecNumber>
    </alternativeName>
</protein>
<name>A0A2I1JX33_9LACT</name>
<evidence type="ECO:0000259" key="16">
    <source>
        <dbReference type="PROSITE" id="PS51066"/>
    </source>
</evidence>
<dbReference type="SMART" id="SM01232">
    <property type="entry name" value="H2TH"/>
    <property type="match status" value="1"/>
</dbReference>
<dbReference type="GO" id="GO:0006284">
    <property type="term" value="P:base-excision repair"/>
    <property type="evidence" value="ECO:0007669"/>
    <property type="project" value="InterPro"/>
</dbReference>
<dbReference type="PANTHER" id="PTHR22993:SF9">
    <property type="entry name" value="FORMAMIDOPYRIMIDINE-DNA GLYCOSYLASE"/>
    <property type="match status" value="1"/>
</dbReference>
<dbReference type="InterPro" id="IPR020629">
    <property type="entry name" value="FPG_Glyclase"/>
</dbReference>
<dbReference type="SMART" id="SM00898">
    <property type="entry name" value="Fapy_DNA_glyco"/>
    <property type="match status" value="1"/>
</dbReference>
<dbReference type="NCBIfam" id="TIGR00577">
    <property type="entry name" value="fpg"/>
    <property type="match status" value="1"/>
</dbReference>
<feature type="active site" description="Proton donor; for beta-elimination activity" evidence="15">
    <location>
        <position position="59"/>
    </location>
</feature>
<dbReference type="EC" id="4.2.99.18" evidence="15"/>
<dbReference type="GO" id="GO:0003690">
    <property type="term" value="F:double-stranded DNA binding"/>
    <property type="evidence" value="ECO:0007669"/>
    <property type="project" value="UniProtKB-ARBA"/>
</dbReference>
<dbReference type="CDD" id="cd08966">
    <property type="entry name" value="EcFpg-like_N"/>
    <property type="match status" value="1"/>
</dbReference>
<evidence type="ECO:0000256" key="12">
    <source>
        <dbReference type="ARBA" id="ARBA00023268"/>
    </source>
</evidence>
<dbReference type="Gene3D" id="1.10.8.50">
    <property type="match status" value="1"/>
</dbReference>
<dbReference type="InterPro" id="IPR000214">
    <property type="entry name" value="Znf_DNA_glyclase/AP_lyase"/>
</dbReference>
<dbReference type="GO" id="GO:0140078">
    <property type="term" value="F:class I DNA-(apurinic or apyrimidinic site) endonuclease activity"/>
    <property type="evidence" value="ECO:0007669"/>
    <property type="project" value="UniProtKB-EC"/>
</dbReference>
<dbReference type="HAMAP" id="MF_00103">
    <property type="entry name" value="Fapy_DNA_glycosyl"/>
    <property type="match status" value="1"/>
</dbReference>
<feature type="active site" description="Schiff-base intermediate with DNA" evidence="15">
    <location>
        <position position="2"/>
    </location>
</feature>
<dbReference type="GO" id="GO:0034039">
    <property type="term" value="F:8-oxo-7,8-dihydroguanine DNA N-glycosylase activity"/>
    <property type="evidence" value="ECO:0007669"/>
    <property type="project" value="TreeGrafter"/>
</dbReference>
<dbReference type="PROSITE" id="PS51066">
    <property type="entry name" value="ZF_FPG_2"/>
    <property type="match status" value="1"/>
</dbReference>
<evidence type="ECO:0000256" key="8">
    <source>
        <dbReference type="ARBA" id="ARBA00022833"/>
    </source>
</evidence>
<dbReference type="InterPro" id="IPR010663">
    <property type="entry name" value="Znf_FPG/IleRS"/>
</dbReference>
<gene>
    <name evidence="15" type="primary">mutM</name>
    <name evidence="15" type="synonym">fpg</name>
    <name evidence="18" type="ORF">CYJ57_06390</name>
</gene>
<evidence type="ECO:0000256" key="2">
    <source>
        <dbReference type="ARBA" id="ARBA00009409"/>
    </source>
</evidence>
<sequence>MPELPEVEVNRRGLERLVQDKVIKNVQVFWPKIVADMDVTAWQERLIDQQILSVSRRGKFLIFNLTDGYLISHLRMEGKYFFYLPEEVPLDRDKHSHIIFTFEANSQLHYHDVRKFGRMNWVEAGELDSFFDARQLGPEPTEREFDLEVFTQQLHECRQMIKPALLSQRYVAGLGNIYVDEALYLAQIHPMTRANTLTESEICRLHHQIIDVLQRAVAAGGSTIRTYRNIIDEAGSYQDQLIVYGKQGELCPRCQTPIEKMKVAQRGTHWCPTCQILKER</sequence>
<dbReference type="InterPro" id="IPR010979">
    <property type="entry name" value="Ribosomal_uS13-like_H2TH"/>
</dbReference>
<dbReference type="OrthoDB" id="9800855at2"/>
<dbReference type="RefSeq" id="WP_101954578.1">
    <property type="nucleotide sequence ID" value="NZ_PKHE01000018.1"/>
</dbReference>
<dbReference type="PANTHER" id="PTHR22993">
    <property type="entry name" value="FORMAMIDOPYRIMIDINE-DNA GLYCOSYLASE"/>
    <property type="match status" value="1"/>
</dbReference>
<dbReference type="InterPro" id="IPR035937">
    <property type="entry name" value="FPG_N"/>
</dbReference>
<proteinExistence type="inferred from homology"/>
<dbReference type="SUPFAM" id="SSF57716">
    <property type="entry name" value="Glucocorticoid receptor-like (DNA-binding domain)"/>
    <property type="match status" value="1"/>
</dbReference>
<reference evidence="18 19" key="1">
    <citation type="submission" date="2017-12" db="EMBL/GenBank/DDBJ databases">
        <title>Phylogenetic diversity of female urinary microbiome.</title>
        <authorList>
            <person name="Thomas-White K."/>
            <person name="Wolfe A.J."/>
        </authorList>
    </citation>
    <scope>NUCLEOTIDE SEQUENCE [LARGE SCALE GENOMIC DNA]</scope>
    <source>
        <strain evidence="18 19">UMB0898</strain>
    </source>
</reference>
<keyword evidence="8 15" id="KW-0862">Zinc</keyword>
<comment type="catalytic activity">
    <reaction evidence="14 15">
        <text>2'-deoxyribonucleotide-(2'-deoxyribose 5'-phosphate)-2'-deoxyribonucleotide-DNA = a 3'-end 2'-deoxyribonucleotide-(2,3-dehydro-2,3-deoxyribose 5'-phosphate)-DNA + a 5'-end 5'-phospho-2'-deoxyribonucleoside-DNA + H(+)</text>
        <dbReference type="Rhea" id="RHEA:66592"/>
        <dbReference type="Rhea" id="RHEA-COMP:13180"/>
        <dbReference type="Rhea" id="RHEA-COMP:16897"/>
        <dbReference type="Rhea" id="RHEA-COMP:17067"/>
        <dbReference type="ChEBI" id="CHEBI:15378"/>
        <dbReference type="ChEBI" id="CHEBI:136412"/>
        <dbReference type="ChEBI" id="CHEBI:157695"/>
        <dbReference type="ChEBI" id="CHEBI:167181"/>
        <dbReference type="EC" id="4.2.99.18"/>
    </reaction>
</comment>
<comment type="subunit">
    <text evidence="3 15">Monomer.</text>
</comment>
<evidence type="ECO:0000256" key="14">
    <source>
        <dbReference type="ARBA" id="ARBA00044632"/>
    </source>
</evidence>
<evidence type="ECO:0000256" key="7">
    <source>
        <dbReference type="ARBA" id="ARBA00022801"/>
    </source>
</evidence>
<dbReference type="NCBIfam" id="NF002211">
    <property type="entry name" value="PRK01103.1"/>
    <property type="match status" value="1"/>
</dbReference>
<keyword evidence="7 15" id="KW-0378">Hydrolase</keyword>
<keyword evidence="12 15" id="KW-0511">Multifunctional enzyme</keyword>
<dbReference type="AlphaFoldDB" id="A0A2I1JX33"/>
<dbReference type="GO" id="GO:0008270">
    <property type="term" value="F:zinc ion binding"/>
    <property type="evidence" value="ECO:0007669"/>
    <property type="project" value="UniProtKB-UniRule"/>
</dbReference>
<dbReference type="InterPro" id="IPR015886">
    <property type="entry name" value="H2TH_FPG"/>
</dbReference>
<evidence type="ECO:0000256" key="5">
    <source>
        <dbReference type="ARBA" id="ARBA00022763"/>
    </source>
</evidence>
<dbReference type="Proteomes" id="UP000234384">
    <property type="component" value="Unassembled WGS sequence"/>
</dbReference>
<comment type="similarity">
    <text evidence="2 15">Belongs to the FPG family.</text>
</comment>
<keyword evidence="5 15" id="KW-0227">DNA damage</keyword>
<dbReference type="SUPFAM" id="SSF81624">
    <property type="entry name" value="N-terminal domain of MutM-like DNA repair proteins"/>
    <property type="match status" value="1"/>
</dbReference>
<evidence type="ECO:0000256" key="13">
    <source>
        <dbReference type="ARBA" id="ARBA00023295"/>
    </source>
</evidence>
<dbReference type="SUPFAM" id="SSF46946">
    <property type="entry name" value="S13-like H2TH domain"/>
    <property type="match status" value="1"/>
</dbReference>
<evidence type="ECO:0000256" key="6">
    <source>
        <dbReference type="ARBA" id="ARBA00022771"/>
    </source>
</evidence>
<keyword evidence="11 15" id="KW-0456">Lyase</keyword>
<comment type="caution">
    <text evidence="18">The sequence shown here is derived from an EMBL/GenBank/DDBJ whole genome shotgun (WGS) entry which is preliminary data.</text>
</comment>
<evidence type="ECO:0000259" key="17">
    <source>
        <dbReference type="PROSITE" id="PS51068"/>
    </source>
</evidence>
<evidence type="ECO:0000313" key="19">
    <source>
        <dbReference type="Proteomes" id="UP000234384"/>
    </source>
</evidence>
<dbReference type="Pfam" id="PF01149">
    <property type="entry name" value="Fapy_DNA_glyco"/>
    <property type="match status" value="1"/>
</dbReference>
<comment type="catalytic activity">
    <reaction evidence="1 15">
        <text>Hydrolysis of DNA containing ring-opened 7-methylguanine residues, releasing 2,6-diamino-4-hydroxy-5-(N-methyl)formamidopyrimidine.</text>
        <dbReference type="EC" id="3.2.2.23"/>
    </reaction>
</comment>
<dbReference type="EC" id="3.2.2.23" evidence="15"/>
<keyword evidence="9 15" id="KW-0238">DNA-binding</keyword>
<evidence type="ECO:0000256" key="1">
    <source>
        <dbReference type="ARBA" id="ARBA00001668"/>
    </source>
</evidence>
<dbReference type="GO" id="GO:0003684">
    <property type="term" value="F:damaged DNA binding"/>
    <property type="evidence" value="ECO:0007669"/>
    <property type="project" value="InterPro"/>
</dbReference>
<evidence type="ECO:0000256" key="11">
    <source>
        <dbReference type="ARBA" id="ARBA00023239"/>
    </source>
</evidence>
<feature type="active site" description="Proton donor" evidence="15">
    <location>
        <position position="3"/>
    </location>
</feature>
<comment type="cofactor">
    <cofactor evidence="15">
        <name>Zn(2+)</name>
        <dbReference type="ChEBI" id="CHEBI:29105"/>
    </cofactor>
    <text evidence="15">Binds 1 zinc ion per subunit.</text>
</comment>
<accession>A0A2I1JX33</accession>
<keyword evidence="10 15" id="KW-0234">DNA repair</keyword>
<evidence type="ECO:0000256" key="4">
    <source>
        <dbReference type="ARBA" id="ARBA00022723"/>
    </source>
</evidence>
<feature type="domain" description="Formamidopyrimidine-DNA glycosylase catalytic" evidence="17">
    <location>
        <begin position="2"/>
        <end position="117"/>
    </location>
</feature>
<comment type="function">
    <text evidence="15">Involved in base excision repair of DNA damaged by oxidation or by mutagenic agents. Acts as DNA glycosylase that recognizes and removes damaged bases. Has a preference for oxidized purines, such as 7,8-dihydro-8-oxoguanine (8-oxoG). Has AP (apurinic/apyrimidinic) lyase activity and introduces nicks in the DNA strand. Cleaves the DNA backbone by beta-delta elimination to generate a single-strand break at the site of the removed base with both 3'- and 5'-phosphates.</text>
</comment>
<feature type="binding site" evidence="15">
    <location>
        <position position="114"/>
    </location>
    <ligand>
        <name>DNA</name>
        <dbReference type="ChEBI" id="CHEBI:16991"/>
    </ligand>
</feature>
<organism evidence="18 19">
    <name type="scientific">Falseniella ignava</name>
    <dbReference type="NCBI Taxonomy" id="137730"/>
    <lineage>
        <taxon>Bacteria</taxon>
        <taxon>Bacillati</taxon>
        <taxon>Bacillota</taxon>
        <taxon>Bacilli</taxon>
        <taxon>Lactobacillales</taxon>
        <taxon>Aerococcaceae</taxon>
        <taxon>Falseniella</taxon>
    </lineage>
</organism>
<dbReference type="Pfam" id="PF06827">
    <property type="entry name" value="zf-FPG_IleRS"/>
    <property type="match status" value="1"/>
</dbReference>
<keyword evidence="13 15" id="KW-0326">Glycosidase</keyword>
<evidence type="ECO:0000313" key="18">
    <source>
        <dbReference type="EMBL" id="PKY87872.1"/>
    </source>
</evidence>
<dbReference type="EMBL" id="PKHE01000018">
    <property type="protein sequence ID" value="PKY87872.1"/>
    <property type="molecule type" value="Genomic_DNA"/>
</dbReference>
<keyword evidence="6 15" id="KW-0863">Zinc-finger</keyword>
<feature type="domain" description="FPG-type" evidence="16">
    <location>
        <begin position="242"/>
        <end position="276"/>
    </location>
</feature>
<evidence type="ECO:0000256" key="3">
    <source>
        <dbReference type="ARBA" id="ARBA00011245"/>
    </source>
</evidence>
<dbReference type="Pfam" id="PF06831">
    <property type="entry name" value="H2TH"/>
    <property type="match status" value="1"/>
</dbReference>
<evidence type="ECO:0000256" key="10">
    <source>
        <dbReference type="ARBA" id="ARBA00023204"/>
    </source>
</evidence>
<comment type="caution">
    <text evidence="15">Lacks conserved residue(s) required for the propagation of feature annotation.</text>
</comment>
<dbReference type="PROSITE" id="PS51068">
    <property type="entry name" value="FPG_CAT"/>
    <property type="match status" value="1"/>
</dbReference>